<reference evidence="1 2" key="1">
    <citation type="submission" date="2021-01" db="EMBL/GenBank/DDBJ databases">
        <title>Whole genome shotgun sequence of Microbispora siamensis NBRC 104113.</title>
        <authorList>
            <person name="Komaki H."/>
            <person name="Tamura T."/>
        </authorList>
    </citation>
    <scope>NUCLEOTIDE SEQUENCE [LARGE SCALE GENOMIC DNA]</scope>
    <source>
        <strain evidence="1 2">NBRC 104113</strain>
    </source>
</reference>
<name>A0ABQ4GKC3_9ACTN</name>
<comment type="caution">
    <text evidence="1">The sequence shown here is derived from an EMBL/GenBank/DDBJ whole genome shotgun (WGS) entry which is preliminary data.</text>
</comment>
<proteinExistence type="predicted"/>
<gene>
    <name evidence="1" type="ORF">Msi02_26970</name>
</gene>
<sequence length="94" mass="10461">MRDPRPQVVLAFRTQHGVLGGLEHHRPDLDFTLANARSHSYSAGPSHRAGDRQPVPLVAGMLDVDFDFDVESPPELARHLRKLSDRLTSAAVQR</sequence>
<protein>
    <recommendedName>
        <fullName evidence="3">Condensation domain-containing protein</fullName>
    </recommendedName>
</protein>
<keyword evidence="2" id="KW-1185">Reference proteome</keyword>
<evidence type="ECO:0000313" key="1">
    <source>
        <dbReference type="EMBL" id="GIH61880.1"/>
    </source>
</evidence>
<organism evidence="1 2">
    <name type="scientific">Microbispora siamensis</name>
    <dbReference type="NCBI Taxonomy" id="564413"/>
    <lineage>
        <taxon>Bacteria</taxon>
        <taxon>Bacillati</taxon>
        <taxon>Actinomycetota</taxon>
        <taxon>Actinomycetes</taxon>
        <taxon>Streptosporangiales</taxon>
        <taxon>Streptosporangiaceae</taxon>
        <taxon>Microbispora</taxon>
    </lineage>
</organism>
<evidence type="ECO:0000313" key="2">
    <source>
        <dbReference type="Proteomes" id="UP000660454"/>
    </source>
</evidence>
<dbReference type="EMBL" id="BOOF01000012">
    <property type="protein sequence ID" value="GIH61880.1"/>
    <property type="molecule type" value="Genomic_DNA"/>
</dbReference>
<evidence type="ECO:0008006" key="3">
    <source>
        <dbReference type="Google" id="ProtNLM"/>
    </source>
</evidence>
<accession>A0ABQ4GKC3</accession>
<dbReference type="Proteomes" id="UP000660454">
    <property type="component" value="Unassembled WGS sequence"/>
</dbReference>